<gene>
    <name evidence="1" type="ORF">AN188_00239</name>
</gene>
<dbReference type="Proteomes" id="UP000092420">
    <property type="component" value="Unassembled WGS sequence"/>
</dbReference>
<reference evidence="1 2" key="1">
    <citation type="journal article" date="2016" name="ISME J.">
        <title>Chasing the elusive Euryarchaeota class WSA2: genomes reveal a uniquely fastidious methyl-reducing methanogen.</title>
        <authorList>
            <person name="Nobu M.K."/>
            <person name="Narihiro T."/>
            <person name="Kuroda K."/>
            <person name="Mei R."/>
            <person name="Liu W.T."/>
        </authorList>
    </citation>
    <scope>NUCLEOTIDE SEQUENCE [LARGE SCALE GENOMIC DNA]</scope>
    <source>
        <strain evidence="1">ADurb1013_Bin02101</strain>
    </source>
</reference>
<organism evidence="1 2">
    <name type="scientific">Candidatus Methanofastidiosum methylothiophilum</name>
    <dbReference type="NCBI Taxonomy" id="1705564"/>
    <lineage>
        <taxon>Archaea</taxon>
        <taxon>Methanobacteriati</taxon>
        <taxon>Methanobacteriota</taxon>
        <taxon>Stenosarchaea group</taxon>
        <taxon>Candidatus Methanofastidiosia</taxon>
        <taxon>Candidatus Methanofastidiosales</taxon>
        <taxon>Candidatus Methanofastidiosaceae</taxon>
        <taxon>Candidatus Methanofastidiosum</taxon>
    </lineage>
</organism>
<evidence type="ECO:0000313" key="1">
    <source>
        <dbReference type="EMBL" id="KYC55256.1"/>
    </source>
</evidence>
<evidence type="ECO:0000313" key="2">
    <source>
        <dbReference type="Proteomes" id="UP000092420"/>
    </source>
</evidence>
<protein>
    <submittedName>
        <fullName evidence="1">Uncharacterized protein</fullName>
    </submittedName>
</protein>
<comment type="caution">
    <text evidence="1">The sequence shown here is derived from an EMBL/GenBank/DDBJ whole genome shotgun (WGS) entry which is preliminary data.</text>
</comment>
<sequence>MRLRTPKVECFLMPDLIGDFFWLVVPNCPYCHAKHKHLGGPRGSDPAIWVGRKNAVCNLKKQYDIFWKKKYYEGKL</sequence>
<dbReference type="EMBL" id="LNJB01000002">
    <property type="protein sequence ID" value="KYC55256.1"/>
    <property type="molecule type" value="Genomic_DNA"/>
</dbReference>
<accession>A0A150JDF3</accession>
<dbReference type="AlphaFoldDB" id="A0A150JDF3"/>
<name>A0A150JDF3_9EURY</name>
<proteinExistence type="predicted"/>
<accession>A0A150JIU2</accession>